<dbReference type="AlphaFoldDB" id="A0AAW2NF23"/>
<comment type="similarity">
    <text evidence="2 8">Belongs to the V-ATPase proteolipid subunit family.</text>
</comment>
<reference evidence="10" key="1">
    <citation type="submission" date="2020-06" db="EMBL/GenBank/DDBJ databases">
        <authorList>
            <person name="Li T."/>
            <person name="Hu X."/>
            <person name="Zhang T."/>
            <person name="Song X."/>
            <person name="Zhang H."/>
            <person name="Dai N."/>
            <person name="Sheng W."/>
            <person name="Hou X."/>
            <person name="Wei L."/>
        </authorList>
    </citation>
    <scope>NUCLEOTIDE SEQUENCE</scope>
    <source>
        <strain evidence="10">KEN8</strain>
        <tissue evidence="10">Leaf</tissue>
    </source>
</reference>
<keyword evidence="5 8" id="KW-1133">Transmembrane helix</keyword>
<dbReference type="GO" id="GO:0046961">
    <property type="term" value="F:proton-transporting ATPase activity, rotational mechanism"/>
    <property type="evidence" value="ECO:0007669"/>
    <property type="project" value="InterPro"/>
</dbReference>
<proteinExistence type="inferred from homology"/>
<evidence type="ECO:0000313" key="10">
    <source>
        <dbReference type="EMBL" id="KAL0342061.1"/>
    </source>
</evidence>
<evidence type="ECO:0000256" key="4">
    <source>
        <dbReference type="ARBA" id="ARBA00022692"/>
    </source>
</evidence>
<gene>
    <name evidence="10" type="ORF">Scaly_1868700</name>
</gene>
<dbReference type="InterPro" id="IPR035921">
    <property type="entry name" value="F/V-ATP_Csub_sf"/>
</dbReference>
<dbReference type="InterPro" id="IPR002379">
    <property type="entry name" value="ATPase_proteolipid_c-like_dom"/>
</dbReference>
<keyword evidence="6 8" id="KW-0406">Ion transport</keyword>
<evidence type="ECO:0000256" key="6">
    <source>
        <dbReference type="ARBA" id="ARBA00023065"/>
    </source>
</evidence>
<name>A0AAW2NF23_9LAMI</name>
<evidence type="ECO:0000256" key="5">
    <source>
        <dbReference type="ARBA" id="ARBA00022989"/>
    </source>
</evidence>
<feature type="transmembrane region" description="Helical" evidence="8">
    <location>
        <begin position="140"/>
        <end position="167"/>
    </location>
</feature>
<comment type="subcellular location">
    <subcellularLocation>
        <location evidence="1">Membrane</location>
        <topology evidence="1">Multi-pass membrane protein</topology>
    </subcellularLocation>
</comment>
<keyword evidence="3 8" id="KW-0813">Transport</keyword>
<dbReference type="SUPFAM" id="SSF81333">
    <property type="entry name" value="F1F0 ATP synthase subunit C"/>
    <property type="match status" value="2"/>
</dbReference>
<comment type="function">
    <text evidence="8">Proton-conducting pore forming subunit of the membrane integral V0 complex of vacuolar ATPase. V-ATPase is responsible for acidifying a variety of intracellular compartments in eukaryotic cells.</text>
</comment>
<feature type="transmembrane region" description="Helical" evidence="8">
    <location>
        <begin position="20"/>
        <end position="43"/>
    </location>
</feature>
<dbReference type="CDD" id="cd18178">
    <property type="entry name" value="ATP-synt_Vo_c_ATP6F_rpt2"/>
    <property type="match status" value="1"/>
</dbReference>
<sequence>MVTSSSSWSQALVQISPYTFSAVGIAISIGVSVLGAAWGIYITGSSLIGAAIKAPRITSKNLIRLSHYSSSFNLHGSLGFSGDKLESVPSSKMYDAESLRAGYAIFASGIIVGFANLVCGLCVGIIGSSCALSDAQNSSLFVKILVIEIFGSALGLFGVIIVASLCLHKQPGHQRAINAVRVPGVWLGFLPEGVSCYELMDYDFTCGVGCSEQIFTMEFLLNIVHLNLKSEVFDSVLNLYVNNKLVFNWNQ</sequence>
<keyword evidence="7 8" id="KW-0472">Membrane</keyword>
<dbReference type="InterPro" id="IPR000245">
    <property type="entry name" value="ATPase_proteolipid_csu"/>
</dbReference>
<keyword evidence="4 8" id="KW-0812">Transmembrane</keyword>
<evidence type="ECO:0000256" key="8">
    <source>
        <dbReference type="RuleBase" id="RU363060"/>
    </source>
</evidence>
<feature type="domain" description="V-ATPase proteolipid subunit C-like" evidence="9">
    <location>
        <begin position="24"/>
        <end position="63"/>
    </location>
</feature>
<dbReference type="Gene3D" id="1.20.120.610">
    <property type="entry name" value="lithium bound rotor ring of v- atpase"/>
    <property type="match status" value="1"/>
</dbReference>
<evidence type="ECO:0000256" key="2">
    <source>
        <dbReference type="ARBA" id="ARBA00007296"/>
    </source>
</evidence>
<protein>
    <submittedName>
        <fullName evidence="10">V-type proton ATPase subunit c''1</fullName>
    </submittedName>
</protein>
<dbReference type="Pfam" id="PF00137">
    <property type="entry name" value="ATP-synt_C"/>
    <property type="match status" value="2"/>
</dbReference>
<dbReference type="EMBL" id="JACGWM010000011">
    <property type="protein sequence ID" value="KAL0342061.1"/>
    <property type="molecule type" value="Genomic_DNA"/>
</dbReference>
<evidence type="ECO:0000256" key="7">
    <source>
        <dbReference type="ARBA" id="ARBA00023136"/>
    </source>
</evidence>
<comment type="caution">
    <text evidence="10">The sequence shown here is derived from an EMBL/GenBank/DDBJ whole genome shotgun (WGS) entry which is preliminary data.</text>
</comment>
<feature type="transmembrane region" description="Helical" evidence="8">
    <location>
        <begin position="101"/>
        <end position="128"/>
    </location>
</feature>
<evidence type="ECO:0000256" key="3">
    <source>
        <dbReference type="ARBA" id="ARBA00022448"/>
    </source>
</evidence>
<dbReference type="PRINTS" id="PR00122">
    <property type="entry name" value="VACATPASE"/>
</dbReference>
<reference evidence="10" key="2">
    <citation type="journal article" date="2024" name="Plant">
        <title>Genomic evolution and insights into agronomic trait innovations of Sesamum species.</title>
        <authorList>
            <person name="Miao H."/>
            <person name="Wang L."/>
            <person name="Qu L."/>
            <person name="Liu H."/>
            <person name="Sun Y."/>
            <person name="Le M."/>
            <person name="Wang Q."/>
            <person name="Wei S."/>
            <person name="Zheng Y."/>
            <person name="Lin W."/>
            <person name="Duan Y."/>
            <person name="Cao H."/>
            <person name="Xiong S."/>
            <person name="Wang X."/>
            <person name="Wei L."/>
            <person name="Li C."/>
            <person name="Ma Q."/>
            <person name="Ju M."/>
            <person name="Zhao R."/>
            <person name="Li G."/>
            <person name="Mu C."/>
            <person name="Tian Q."/>
            <person name="Mei H."/>
            <person name="Zhang T."/>
            <person name="Gao T."/>
            <person name="Zhang H."/>
        </authorList>
    </citation>
    <scope>NUCLEOTIDE SEQUENCE</scope>
    <source>
        <strain evidence="10">KEN8</strain>
    </source>
</reference>
<evidence type="ECO:0000256" key="1">
    <source>
        <dbReference type="ARBA" id="ARBA00004141"/>
    </source>
</evidence>
<accession>A0AAW2NF23</accession>
<dbReference type="GO" id="GO:0033179">
    <property type="term" value="C:proton-transporting V-type ATPase, V0 domain"/>
    <property type="evidence" value="ECO:0007669"/>
    <property type="project" value="InterPro"/>
</dbReference>
<evidence type="ECO:0000259" key="9">
    <source>
        <dbReference type="Pfam" id="PF00137"/>
    </source>
</evidence>
<comment type="subunit">
    <text evidence="8">V-ATPase is a heteromultimeric enzyme composed of a peripheral catalytic V1 complex attached to an integral membrane V0 proton pore complex.</text>
</comment>
<feature type="domain" description="V-ATPase proteolipid subunit C-like" evidence="9">
    <location>
        <begin position="106"/>
        <end position="162"/>
    </location>
</feature>
<organism evidence="10">
    <name type="scientific">Sesamum calycinum</name>
    <dbReference type="NCBI Taxonomy" id="2727403"/>
    <lineage>
        <taxon>Eukaryota</taxon>
        <taxon>Viridiplantae</taxon>
        <taxon>Streptophyta</taxon>
        <taxon>Embryophyta</taxon>
        <taxon>Tracheophyta</taxon>
        <taxon>Spermatophyta</taxon>
        <taxon>Magnoliopsida</taxon>
        <taxon>eudicotyledons</taxon>
        <taxon>Gunneridae</taxon>
        <taxon>Pentapetalae</taxon>
        <taxon>asterids</taxon>
        <taxon>lamiids</taxon>
        <taxon>Lamiales</taxon>
        <taxon>Pedaliaceae</taxon>
        <taxon>Sesamum</taxon>
    </lineage>
</organism>
<dbReference type="PANTHER" id="PTHR10263">
    <property type="entry name" value="V-TYPE PROTON ATPASE PROTEOLIPID SUBUNIT"/>
    <property type="match status" value="1"/>
</dbReference>